<keyword evidence="4" id="KW-1185">Reference proteome</keyword>
<dbReference type="Gene3D" id="3.30.470.20">
    <property type="entry name" value="ATP-grasp fold, B domain"/>
    <property type="match status" value="1"/>
</dbReference>
<evidence type="ECO:0000256" key="1">
    <source>
        <dbReference type="PROSITE-ProRule" id="PRU00409"/>
    </source>
</evidence>
<keyword evidence="1" id="KW-0547">Nucleotide-binding</keyword>
<proteinExistence type="predicted"/>
<reference evidence="4" key="1">
    <citation type="journal article" date="2019" name="Int. J. Syst. Evol. Microbiol.">
        <title>The Global Catalogue of Microorganisms (GCM) 10K type strain sequencing project: providing services to taxonomists for standard genome sequencing and annotation.</title>
        <authorList>
            <consortium name="The Broad Institute Genomics Platform"/>
            <consortium name="The Broad Institute Genome Sequencing Center for Infectious Disease"/>
            <person name="Wu L."/>
            <person name="Ma J."/>
        </authorList>
    </citation>
    <scope>NUCLEOTIDE SEQUENCE [LARGE SCALE GENOMIC DNA]</scope>
    <source>
        <strain evidence="4">CGMCC 4.7106</strain>
    </source>
</reference>
<evidence type="ECO:0000259" key="2">
    <source>
        <dbReference type="PROSITE" id="PS50975"/>
    </source>
</evidence>
<organism evidence="3 4">
    <name type="scientific">Nonomuraea harbinensis</name>
    <dbReference type="NCBI Taxonomy" id="1286938"/>
    <lineage>
        <taxon>Bacteria</taxon>
        <taxon>Bacillati</taxon>
        <taxon>Actinomycetota</taxon>
        <taxon>Actinomycetes</taxon>
        <taxon>Streptosporangiales</taxon>
        <taxon>Streptosporangiaceae</taxon>
        <taxon>Nonomuraea</taxon>
    </lineage>
</organism>
<accession>A0ABW1BNH7</accession>
<dbReference type="InterPro" id="IPR011761">
    <property type="entry name" value="ATP-grasp"/>
</dbReference>
<dbReference type="EMBL" id="JBHSNW010000003">
    <property type="protein sequence ID" value="MFC5814752.1"/>
    <property type="molecule type" value="Genomic_DNA"/>
</dbReference>
<evidence type="ECO:0000313" key="4">
    <source>
        <dbReference type="Proteomes" id="UP001596096"/>
    </source>
</evidence>
<gene>
    <name evidence="3" type="ORF">ACFPUY_06630</name>
</gene>
<evidence type="ECO:0000313" key="3">
    <source>
        <dbReference type="EMBL" id="MFC5814752.1"/>
    </source>
</evidence>
<dbReference type="SUPFAM" id="SSF56059">
    <property type="entry name" value="Glutathione synthetase ATP-binding domain-like"/>
    <property type="match status" value="1"/>
</dbReference>
<name>A0ABW1BNH7_9ACTN</name>
<sequence length="403" mass="42064">MTYAYLIHKREAAMRILLSDGSGVTSRQCATVLSRAGHHVEALSPDPRCLCAFTRHVRRVHRVPSYGADPYGWLAAATGVYRRGGFDVLLPTQEQVAVLSREGGAGTATAVPPFTALAAVQDKVSAHATLARFGLPQPASAVVRDLAGWDGYPAYVKRPIGTAGSGVRRLAGPGEPLGPSWDGEPELLVQREVQGPLAMVQSVFDTGALVAFHACLRVREGARGGAGHKRGVALPEVREHLRALGEGLGWHGALSADVVLGADGPAFIDVNPRLVEPVNALLSGVDLITPLLDLALGRAARPQPAAVPGVRTHQLLLAVLGAASRGRAAVLAELAGAVLRRGPYEGGTEELTPGFDPRAMALVAAAAGATLVRPAAWRWFASGSVTAYALEPEGWRLITGAAP</sequence>
<comment type="caution">
    <text evidence="3">The sequence shown here is derived from an EMBL/GenBank/DDBJ whole genome shotgun (WGS) entry which is preliminary data.</text>
</comment>
<dbReference type="Proteomes" id="UP001596096">
    <property type="component" value="Unassembled WGS sequence"/>
</dbReference>
<dbReference type="PROSITE" id="PS50975">
    <property type="entry name" value="ATP_GRASP"/>
    <property type="match status" value="1"/>
</dbReference>
<protein>
    <recommendedName>
        <fullName evidence="2">ATP-grasp domain-containing protein</fullName>
    </recommendedName>
</protein>
<keyword evidence="1" id="KW-0067">ATP-binding</keyword>
<feature type="domain" description="ATP-grasp" evidence="2">
    <location>
        <begin position="127"/>
        <end position="296"/>
    </location>
</feature>